<dbReference type="Proteomes" id="UP000178636">
    <property type="component" value="Unassembled WGS sequence"/>
</dbReference>
<dbReference type="InterPro" id="IPR002831">
    <property type="entry name" value="Tscrpt_reg_TrmB_N"/>
</dbReference>
<dbReference type="Pfam" id="PF01978">
    <property type="entry name" value="TrmB"/>
    <property type="match status" value="1"/>
</dbReference>
<proteinExistence type="predicted"/>
<evidence type="ECO:0000313" key="3">
    <source>
        <dbReference type="Proteomes" id="UP000178636"/>
    </source>
</evidence>
<dbReference type="InterPro" id="IPR011991">
    <property type="entry name" value="ArsR-like_HTH"/>
</dbReference>
<dbReference type="InterPro" id="IPR036388">
    <property type="entry name" value="WH-like_DNA-bd_sf"/>
</dbReference>
<dbReference type="STRING" id="1798664.A3C93_02570"/>
<evidence type="ECO:0000259" key="1">
    <source>
        <dbReference type="Pfam" id="PF01978"/>
    </source>
</evidence>
<comment type="caution">
    <text evidence="2">The sequence shown here is derived from an EMBL/GenBank/DDBJ whole genome shotgun (WGS) entry which is preliminary data.</text>
</comment>
<dbReference type="EMBL" id="MHLO01000029">
    <property type="protein sequence ID" value="OGZ11793.1"/>
    <property type="molecule type" value="Genomic_DNA"/>
</dbReference>
<dbReference type="PANTHER" id="PTHR34293:SF1">
    <property type="entry name" value="HTH-TYPE TRANSCRIPTIONAL REGULATOR TRMBL2"/>
    <property type="match status" value="1"/>
</dbReference>
<organism evidence="2 3">
    <name type="scientific">Candidatus Lloydbacteria bacterium RIFCSPHIGHO2_02_FULL_54_17</name>
    <dbReference type="NCBI Taxonomy" id="1798664"/>
    <lineage>
        <taxon>Bacteria</taxon>
        <taxon>Candidatus Lloydiibacteriota</taxon>
    </lineage>
</organism>
<accession>A0A1G2DE28</accession>
<name>A0A1G2DE28_9BACT</name>
<gene>
    <name evidence="2" type="ORF">A3C93_02570</name>
</gene>
<evidence type="ECO:0000313" key="2">
    <source>
        <dbReference type="EMBL" id="OGZ11793.1"/>
    </source>
</evidence>
<dbReference type="Gene3D" id="1.10.10.10">
    <property type="entry name" value="Winged helix-like DNA-binding domain superfamily/Winged helix DNA-binding domain"/>
    <property type="match status" value="1"/>
</dbReference>
<feature type="domain" description="Transcription regulator TrmB N-terminal" evidence="1">
    <location>
        <begin position="8"/>
        <end position="60"/>
    </location>
</feature>
<sequence>MQEPRKILQKLGLSGSEVDVYLALTSGATRASDIVKTSGLKRPTVYYALGCLERRGLVSKTGLVGDKGFRLESANRLATIAEEIKEEAATTAVLAQAFAATLVSQKAFERPSVAFFEGKDAVKNIVMETLYCRAKSIDIVAPQKNFFWDIGRDFVERYVTLRSGRKIRTRNLWEKPVDPAVLKKYYADLSEVRILPPVMHETFSTTTFLFDDKTLYISSLKNGYCILIASQEHHDTMQAWFNGLWTHAKPQSM</sequence>
<dbReference type="CDD" id="cd00090">
    <property type="entry name" value="HTH_ARSR"/>
    <property type="match status" value="1"/>
</dbReference>
<dbReference type="SUPFAM" id="SSF46785">
    <property type="entry name" value="Winged helix' DNA-binding domain"/>
    <property type="match status" value="1"/>
</dbReference>
<dbReference type="InterPro" id="IPR036390">
    <property type="entry name" value="WH_DNA-bd_sf"/>
</dbReference>
<reference evidence="2 3" key="1">
    <citation type="journal article" date="2016" name="Nat. Commun.">
        <title>Thousands of microbial genomes shed light on interconnected biogeochemical processes in an aquifer system.</title>
        <authorList>
            <person name="Anantharaman K."/>
            <person name="Brown C.T."/>
            <person name="Hug L.A."/>
            <person name="Sharon I."/>
            <person name="Castelle C.J."/>
            <person name="Probst A.J."/>
            <person name="Thomas B.C."/>
            <person name="Singh A."/>
            <person name="Wilkins M.J."/>
            <person name="Karaoz U."/>
            <person name="Brodie E.L."/>
            <person name="Williams K.H."/>
            <person name="Hubbard S.S."/>
            <person name="Banfield J.F."/>
        </authorList>
    </citation>
    <scope>NUCLEOTIDE SEQUENCE [LARGE SCALE GENOMIC DNA]</scope>
</reference>
<dbReference type="InterPro" id="IPR051797">
    <property type="entry name" value="TrmB-like"/>
</dbReference>
<dbReference type="PANTHER" id="PTHR34293">
    <property type="entry name" value="HTH-TYPE TRANSCRIPTIONAL REGULATOR TRMBL2"/>
    <property type="match status" value="1"/>
</dbReference>
<dbReference type="AlphaFoldDB" id="A0A1G2DE28"/>
<protein>
    <recommendedName>
        <fullName evidence="1">Transcription regulator TrmB N-terminal domain-containing protein</fullName>
    </recommendedName>
</protein>